<evidence type="ECO:0000313" key="1">
    <source>
        <dbReference type="EMBL" id="CAH1984940.1"/>
    </source>
</evidence>
<evidence type="ECO:0000313" key="2">
    <source>
        <dbReference type="Proteomes" id="UP001152888"/>
    </source>
</evidence>
<dbReference type="Proteomes" id="UP001152888">
    <property type="component" value="Unassembled WGS sequence"/>
</dbReference>
<dbReference type="EMBL" id="CAKOFQ010006968">
    <property type="protein sequence ID" value="CAH1984940.1"/>
    <property type="molecule type" value="Genomic_DNA"/>
</dbReference>
<reference evidence="1" key="1">
    <citation type="submission" date="2022-03" db="EMBL/GenBank/DDBJ databases">
        <authorList>
            <person name="Sayadi A."/>
        </authorList>
    </citation>
    <scope>NUCLEOTIDE SEQUENCE</scope>
</reference>
<dbReference type="AlphaFoldDB" id="A0A9P0L238"/>
<proteinExistence type="predicted"/>
<comment type="caution">
    <text evidence="1">The sequence shown here is derived from an EMBL/GenBank/DDBJ whole genome shotgun (WGS) entry which is preliminary data.</text>
</comment>
<accession>A0A9P0L238</accession>
<name>A0A9P0L238_ACAOB</name>
<protein>
    <submittedName>
        <fullName evidence="1">Uncharacterized protein</fullName>
    </submittedName>
</protein>
<dbReference type="OrthoDB" id="8176709at2759"/>
<keyword evidence="2" id="KW-1185">Reference proteome</keyword>
<gene>
    <name evidence="1" type="ORF">ACAOBT_LOCUS16413</name>
</gene>
<organism evidence="1 2">
    <name type="scientific">Acanthoscelides obtectus</name>
    <name type="common">Bean weevil</name>
    <name type="synonym">Bruchus obtectus</name>
    <dbReference type="NCBI Taxonomy" id="200917"/>
    <lineage>
        <taxon>Eukaryota</taxon>
        <taxon>Metazoa</taxon>
        <taxon>Ecdysozoa</taxon>
        <taxon>Arthropoda</taxon>
        <taxon>Hexapoda</taxon>
        <taxon>Insecta</taxon>
        <taxon>Pterygota</taxon>
        <taxon>Neoptera</taxon>
        <taxon>Endopterygota</taxon>
        <taxon>Coleoptera</taxon>
        <taxon>Polyphaga</taxon>
        <taxon>Cucujiformia</taxon>
        <taxon>Chrysomeloidea</taxon>
        <taxon>Chrysomelidae</taxon>
        <taxon>Bruchinae</taxon>
        <taxon>Bruchini</taxon>
        <taxon>Acanthoscelides</taxon>
    </lineage>
</organism>
<sequence>MCRILFIVSSAYKMTSMENVIDSKTYLHHGIFLQKLVIATSKGVNVDC</sequence>